<evidence type="ECO:0000256" key="3">
    <source>
        <dbReference type="ARBA" id="ARBA00022679"/>
    </source>
</evidence>
<dbReference type="Gene3D" id="1.20.120.1750">
    <property type="match status" value="1"/>
</dbReference>
<dbReference type="InterPro" id="IPR002867">
    <property type="entry name" value="IBR_dom"/>
</dbReference>
<evidence type="ECO:0000256" key="8">
    <source>
        <dbReference type="ARBA" id="ARBA00022833"/>
    </source>
</evidence>
<gene>
    <name evidence="12" type="ORF">B0H17DRAFT_950316</name>
</gene>
<dbReference type="GO" id="GO:0061630">
    <property type="term" value="F:ubiquitin protein ligase activity"/>
    <property type="evidence" value="ECO:0007669"/>
    <property type="project" value="UniProtKB-EC"/>
</dbReference>
<sequence>MSLSLDIDSASAALISQLTLEDIDEMRSLAKGKAREDSPPSDTECALRAFETEAREALRFFQDLDLARSIDTALELDQPMLSLLSVVEDGFRDDHRYAEALQNGETLPAQSEVQRLLEDPHFSFTPSDDEPDASTEVADTQNEAIISTSNPNERRPVQCVIRSSHRSAQCIICGDGLPVSTSFKAPCKHFYCRECLSNLANSCIGDESLFPLQCCRQLLPMEGRHGVFAQLEMCLQLSLRAKAAEFGTLAKDRLYCPSPTCSTFLGSTAARTEDVACHRCRTRVCVRCKQASHPGRPCTDNAALEQVKALAREKHWQTCPGCSQIIDLQQGCFHMTCRCRTEFCYVCAARWKSCACPQWDEAHLFNTAQQRVQNEMGGRARAAAPAIFQQRVRQRVEQLRYDHDCANGHRWRRRDGRARCEECRFMLPEYLLLCRSCGIAVCVRCARNRL</sequence>
<accession>A0AAD7CX50</accession>
<dbReference type="Pfam" id="PF01485">
    <property type="entry name" value="IBR"/>
    <property type="match status" value="2"/>
</dbReference>
<evidence type="ECO:0000256" key="5">
    <source>
        <dbReference type="ARBA" id="ARBA00022737"/>
    </source>
</evidence>
<dbReference type="InterPro" id="IPR001841">
    <property type="entry name" value="Znf_RING"/>
</dbReference>
<protein>
    <recommendedName>
        <fullName evidence="2">RBR-type E3 ubiquitin transferase</fullName>
        <ecNumber evidence="2">2.3.2.31</ecNumber>
    </recommendedName>
</protein>
<dbReference type="PROSITE" id="PS51873">
    <property type="entry name" value="TRIAD"/>
    <property type="match status" value="1"/>
</dbReference>
<dbReference type="AlphaFoldDB" id="A0AAD7CX50"/>
<reference evidence="12" key="1">
    <citation type="submission" date="2023-03" db="EMBL/GenBank/DDBJ databases">
        <title>Massive genome expansion in bonnet fungi (Mycena s.s.) driven by repeated elements and novel gene families across ecological guilds.</title>
        <authorList>
            <consortium name="Lawrence Berkeley National Laboratory"/>
            <person name="Harder C.B."/>
            <person name="Miyauchi S."/>
            <person name="Viragh M."/>
            <person name="Kuo A."/>
            <person name="Thoen E."/>
            <person name="Andreopoulos B."/>
            <person name="Lu D."/>
            <person name="Skrede I."/>
            <person name="Drula E."/>
            <person name="Henrissat B."/>
            <person name="Morin E."/>
            <person name="Kohler A."/>
            <person name="Barry K."/>
            <person name="LaButti K."/>
            <person name="Morin E."/>
            <person name="Salamov A."/>
            <person name="Lipzen A."/>
            <person name="Mereny Z."/>
            <person name="Hegedus B."/>
            <person name="Baldrian P."/>
            <person name="Stursova M."/>
            <person name="Weitz H."/>
            <person name="Taylor A."/>
            <person name="Grigoriev I.V."/>
            <person name="Nagy L.G."/>
            <person name="Martin F."/>
            <person name="Kauserud H."/>
        </authorList>
    </citation>
    <scope>NUCLEOTIDE SEQUENCE</scope>
    <source>
        <strain evidence="12">CBHHK067</strain>
    </source>
</reference>
<evidence type="ECO:0000256" key="6">
    <source>
        <dbReference type="ARBA" id="ARBA00022771"/>
    </source>
</evidence>
<keyword evidence="3" id="KW-0808">Transferase</keyword>
<dbReference type="Gene3D" id="3.30.40.10">
    <property type="entry name" value="Zinc/RING finger domain, C3HC4 (zinc finger)"/>
    <property type="match status" value="1"/>
</dbReference>
<keyword evidence="5" id="KW-0677">Repeat</keyword>
<dbReference type="InterPro" id="IPR017907">
    <property type="entry name" value="Znf_RING_CS"/>
</dbReference>
<dbReference type="Proteomes" id="UP001221757">
    <property type="component" value="Unassembled WGS sequence"/>
</dbReference>
<proteinExistence type="predicted"/>
<keyword evidence="8" id="KW-0862">Zinc</keyword>
<dbReference type="GO" id="GO:0008270">
    <property type="term" value="F:zinc ion binding"/>
    <property type="evidence" value="ECO:0007669"/>
    <property type="project" value="UniProtKB-KW"/>
</dbReference>
<dbReference type="PANTHER" id="PTHR11685">
    <property type="entry name" value="RBR FAMILY RING FINGER AND IBR DOMAIN-CONTAINING"/>
    <property type="match status" value="1"/>
</dbReference>
<feature type="domain" description="RING-type" evidence="10">
    <location>
        <begin position="170"/>
        <end position="207"/>
    </location>
</feature>
<evidence type="ECO:0000256" key="4">
    <source>
        <dbReference type="ARBA" id="ARBA00022723"/>
    </source>
</evidence>
<dbReference type="SUPFAM" id="SSF57850">
    <property type="entry name" value="RING/U-box"/>
    <property type="match status" value="2"/>
</dbReference>
<dbReference type="InterPro" id="IPR031127">
    <property type="entry name" value="E3_UB_ligase_RBR"/>
</dbReference>
<dbReference type="EC" id="2.3.2.31" evidence="2"/>
<dbReference type="PROSITE" id="PS00518">
    <property type="entry name" value="ZF_RING_1"/>
    <property type="match status" value="1"/>
</dbReference>
<keyword evidence="13" id="KW-1185">Reference proteome</keyword>
<evidence type="ECO:0000256" key="2">
    <source>
        <dbReference type="ARBA" id="ARBA00012251"/>
    </source>
</evidence>
<keyword evidence="4" id="KW-0479">Metal-binding</keyword>
<dbReference type="PROSITE" id="PS50089">
    <property type="entry name" value="ZF_RING_2"/>
    <property type="match status" value="1"/>
</dbReference>
<name>A0AAD7CX50_MYCRO</name>
<dbReference type="SMART" id="SM00647">
    <property type="entry name" value="IBR"/>
    <property type="match status" value="2"/>
</dbReference>
<evidence type="ECO:0000256" key="1">
    <source>
        <dbReference type="ARBA" id="ARBA00001798"/>
    </source>
</evidence>
<evidence type="ECO:0000259" key="11">
    <source>
        <dbReference type="PROSITE" id="PS51873"/>
    </source>
</evidence>
<comment type="catalytic activity">
    <reaction evidence="1">
        <text>[E2 ubiquitin-conjugating enzyme]-S-ubiquitinyl-L-cysteine + [acceptor protein]-L-lysine = [E2 ubiquitin-conjugating enzyme]-L-cysteine + [acceptor protein]-N(6)-ubiquitinyl-L-lysine.</text>
        <dbReference type="EC" id="2.3.2.31"/>
    </reaction>
</comment>
<dbReference type="InterPro" id="IPR013083">
    <property type="entry name" value="Znf_RING/FYVE/PHD"/>
</dbReference>
<evidence type="ECO:0000259" key="10">
    <source>
        <dbReference type="PROSITE" id="PS50089"/>
    </source>
</evidence>
<organism evidence="12 13">
    <name type="scientific">Mycena rosella</name>
    <name type="common">Pink bonnet</name>
    <name type="synonym">Agaricus rosellus</name>
    <dbReference type="NCBI Taxonomy" id="1033263"/>
    <lineage>
        <taxon>Eukaryota</taxon>
        <taxon>Fungi</taxon>
        <taxon>Dikarya</taxon>
        <taxon>Basidiomycota</taxon>
        <taxon>Agaricomycotina</taxon>
        <taxon>Agaricomycetes</taxon>
        <taxon>Agaricomycetidae</taxon>
        <taxon>Agaricales</taxon>
        <taxon>Marasmiineae</taxon>
        <taxon>Mycenaceae</taxon>
        <taxon>Mycena</taxon>
    </lineage>
</organism>
<evidence type="ECO:0000313" key="12">
    <source>
        <dbReference type="EMBL" id="KAJ7667395.1"/>
    </source>
</evidence>
<evidence type="ECO:0000256" key="9">
    <source>
        <dbReference type="PROSITE-ProRule" id="PRU00175"/>
    </source>
</evidence>
<dbReference type="InterPro" id="IPR044066">
    <property type="entry name" value="TRIAD_supradom"/>
</dbReference>
<evidence type="ECO:0000313" key="13">
    <source>
        <dbReference type="Proteomes" id="UP001221757"/>
    </source>
</evidence>
<dbReference type="GO" id="GO:0016567">
    <property type="term" value="P:protein ubiquitination"/>
    <property type="evidence" value="ECO:0007669"/>
    <property type="project" value="InterPro"/>
</dbReference>
<keyword evidence="6 9" id="KW-0863">Zinc-finger</keyword>
<evidence type="ECO:0000256" key="7">
    <source>
        <dbReference type="ARBA" id="ARBA00022786"/>
    </source>
</evidence>
<feature type="domain" description="RING-type" evidence="11">
    <location>
        <begin position="166"/>
        <end position="360"/>
    </location>
</feature>
<comment type="caution">
    <text evidence="12">The sequence shown here is derived from an EMBL/GenBank/DDBJ whole genome shotgun (WGS) entry which is preliminary data.</text>
</comment>
<keyword evidence="7" id="KW-0833">Ubl conjugation pathway</keyword>
<dbReference type="CDD" id="cd22584">
    <property type="entry name" value="Rcat_RBR_unk"/>
    <property type="match status" value="1"/>
</dbReference>
<dbReference type="EMBL" id="JARKIE010000200">
    <property type="protein sequence ID" value="KAJ7667395.1"/>
    <property type="molecule type" value="Genomic_DNA"/>
</dbReference>